<dbReference type="InterPro" id="IPR052155">
    <property type="entry name" value="Biofilm_reg_signaling"/>
</dbReference>
<reference evidence="4 5" key="1">
    <citation type="submission" date="2019-08" db="EMBL/GenBank/DDBJ databases">
        <title>Bacillus genomes from the desert of Cuatro Cienegas, Coahuila.</title>
        <authorList>
            <person name="Olmedo-Alvarez G."/>
        </authorList>
    </citation>
    <scope>NUCLEOTIDE SEQUENCE [LARGE SCALE GENOMIC DNA]</scope>
    <source>
        <strain evidence="4 5">CH28_1T</strain>
    </source>
</reference>
<evidence type="ECO:0000259" key="1">
    <source>
        <dbReference type="PROSITE" id="PS50112"/>
    </source>
</evidence>
<dbReference type="STRING" id="79883.GCA_001636495_01007"/>
<dbReference type="Proteomes" id="UP000322524">
    <property type="component" value="Unassembled WGS sequence"/>
</dbReference>
<dbReference type="CDD" id="cd00130">
    <property type="entry name" value="PAS"/>
    <property type="match status" value="2"/>
</dbReference>
<evidence type="ECO:0000313" key="4">
    <source>
        <dbReference type="EMBL" id="TYS69803.1"/>
    </source>
</evidence>
<dbReference type="InterPro" id="IPR000160">
    <property type="entry name" value="GGDEF_dom"/>
</dbReference>
<evidence type="ECO:0000313" key="5">
    <source>
        <dbReference type="Proteomes" id="UP000322524"/>
    </source>
</evidence>
<dbReference type="PROSITE" id="PS50887">
    <property type="entry name" value="GGDEF"/>
    <property type="match status" value="1"/>
</dbReference>
<dbReference type="GO" id="GO:0006355">
    <property type="term" value="P:regulation of DNA-templated transcription"/>
    <property type="evidence" value="ECO:0007669"/>
    <property type="project" value="InterPro"/>
</dbReference>
<dbReference type="InterPro" id="IPR013767">
    <property type="entry name" value="PAS_fold"/>
</dbReference>
<dbReference type="InterPro" id="IPR029787">
    <property type="entry name" value="Nucleotide_cyclase"/>
</dbReference>
<dbReference type="OrthoDB" id="9759607at2"/>
<feature type="domain" description="PAC" evidence="2">
    <location>
        <begin position="210"/>
        <end position="262"/>
    </location>
</feature>
<sequence>MLIKFIYWKSRSTMTIRQQFSLFFDQMADMVFLVEWKDNELWYTSVNPSAQQKLGIDMVGRRLVDVLPHSVFTLLDENYTKCIQSKQPVTYSDLNLFESHLPASETSLTFIEEDGKTFVLAITKDVSAMKKKAEDYIFLESLVANTVDAMLVIDVEGAVLKINGAFVQQFGWSASELIGQSWESFPITPSELKTQTLDTLALIKKRQSVPPQETVRLTKEGRSIHTSVSYSPILNEENKVVAISMIYRNIQHLKELEEKLEESHDAYKSLFSYHKNAVCMVNDDGIIENINDACVTITGFPSEVIIGFNIVEYAKKVVPDLDLNKTKRGEVTNYELLFPDSKGRELFLSVTNVPIIVKGVVKGTYIIAQDITEKRFIEKEREKLQEQLTFQAYHDSLTELPNRRLLEEKIEESLLNAERSRSMLALFFLDCDHLKEVNDTYGHEIGDELLIAFSKRLVMSIREGDIVARLGGDEFVILLHGIEDMTQVNKVADRILTTLGNPYTIHGHQIHATSSIGISTYPANGTTVKQLFRKADQALYAVKNAGRNNYRISVI</sequence>
<dbReference type="Pfam" id="PF00989">
    <property type="entry name" value="PAS"/>
    <property type="match status" value="1"/>
</dbReference>
<dbReference type="EMBL" id="VTEV01000002">
    <property type="protein sequence ID" value="TYS69803.1"/>
    <property type="molecule type" value="Genomic_DNA"/>
</dbReference>
<dbReference type="Pfam" id="PF13188">
    <property type="entry name" value="PAS_8"/>
    <property type="match status" value="1"/>
</dbReference>
<comment type="caution">
    <text evidence="4">The sequence shown here is derived from an EMBL/GenBank/DDBJ whole genome shotgun (WGS) entry which is preliminary data.</text>
</comment>
<dbReference type="InterPro" id="IPR035965">
    <property type="entry name" value="PAS-like_dom_sf"/>
</dbReference>
<dbReference type="PANTHER" id="PTHR44757">
    <property type="entry name" value="DIGUANYLATE CYCLASE DGCP"/>
    <property type="match status" value="1"/>
</dbReference>
<dbReference type="InterPro" id="IPR043128">
    <property type="entry name" value="Rev_trsase/Diguanyl_cyclase"/>
</dbReference>
<feature type="domain" description="PAS" evidence="1">
    <location>
        <begin position="135"/>
        <end position="181"/>
    </location>
</feature>
<accession>A0A5D4T2K8</accession>
<organism evidence="4 5">
    <name type="scientific">Sutcliffiella horikoshii</name>
    <dbReference type="NCBI Taxonomy" id="79883"/>
    <lineage>
        <taxon>Bacteria</taxon>
        <taxon>Bacillati</taxon>
        <taxon>Bacillota</taxon>
        <taxon>Bacilli</taxon>
        <taxon>Bacillales</taxon>
        <taxon>Bacillaceae</taxon>
        <taxon>Sutcliffiella</taxon>
    </lineage>
</organism>
<dbReference type="AlphaFoldDB" id="A0A5D4T2K8"/>
<dbReference type="PROSITE" id="PS50112">
    <property type="entry name" value="PAS"/>
    <property type="match status" value="1"/>
</dbReference>
<evidence type="ECO:0000259" key="2">
    <source>
        <dbReference type="PROSITE" id="PS50113"/>
    </source>
</evidence>
<dbReference type="CDD" id="cd01949">
    <property type="entry name" value="GGDEF"/>
    <property type="match status" value="1"/>
</dbReference>
<dbReference type="SMART" id="SM00091">
    <property type="entry name" value="PAS"/>
    <property type="match status" value="3"/>
</dbReference>
<dbReference type="Gene3D" id="3.30.70.270">
    <property type="match status" value="1"/>
</dbReference>
<dbReference type="InterPro" id="IPR000700">
    <property type="entry name" value="PAS-assoc_C"/>
</dbReference>
<dbReference type="NCBIfam" id="TIGR00229">
    <property type="entry name" value="sensory_box"/>
    <property type="match status" value="2"/>
</dbReference>
<protein>
    <submittedName>
        <fullName evidence="4">Diguanylate cyclase</fullName>
    </submittedName>
</protein>
<dbReference type="Pfam" id="PF00990">
    <property type="entry name" value="GGDEF"/>
    <property type="match status" value="1"/>
</dbReference>
<evidence type="ECO:0000259" key="3">
    <source>
        <dbReference type="PROSITE" id="PS50887"/>
    </source>
</evidence>
<proteinExistence type="predicted"/>
<feature type="domain" description="GGDEF" evidence="3">
    <location>
        <begin position="422"/>
        <end position="555"/>
    </location>
</feature>
<dbReference type="Pfam" id="PF13426">
    <property type="entry name" value="PAS_9"/>
    <property type="match status" value="1"/>
</dbReference>
<dbReference type="PANTHER" id="PTHR44757:SF2">
    <property type="entry name" value="BIOFILM ARCHITECTURE MAINTENANCE PROTEIN MBAA"/>
    <property type="match status" value="1"/>
</dbReference>
<dbReference type="SMART" id="SM00267">
    <property type="entry name" value="GGDEF"/>
    <property type="match status" value="1"/>
</dbReference>
<dbReference type="NCBIfam" id="TIGR00254">
    <property type="entry name" value="GGDEF"/>
    <property type="match status" value="1"/>
</dbReference>
<dbReference type="FunFam" id="3.30.70.270:FF:000001">
    <property type="entry name" value="Diguanylate cyclase domain protein"/>
    <property type="match status" value="1"/>
</dbReference>
<dbReference type="InterPro" id="IPR000014">
    <property type="entry name" value="PAS"/>
</dbReference>
<gene>
    <name evidence="4" type="ORF">FZC76_06120</name>
</gene>
<dbReference type="SUPFAM" id="SSF55785">
    <property type="entry name" value="PYP-like sensor domain (PAS domain)"/>
    <property type="match status" value="3"/>
</dbReference>
<dbReference type="SUPFAM" id="SSF55073">
    <property type="entry name" value="Nucleotide cyclase"/>
    <property type="match status" value="1"/>
</dbReference>
<dbReference type="Gene3D" id="3.30.450.20">
    <property type="entry name" value="PAS domain"/>
    <property type="match status" value="3"/>
</dbReference>
<name>A0A5D4T2K8_9BACI</name>
<dbReference type="PROSITE" id="PS50113">
    <property type="entry name" value="PAC"/>
    <property type="match status" value="1"/>
</dbReference>